<sequence>MMRTPSKVMMVSSSPGRAEKLPAPLLSRLLRGKGGSRSRGRSSSLSRSSPMFVARRRSASSVDIHDEKEPSSPKVTCIGQVRINKRKCSTSFSSSSSSRSKQQPQGCRCLQRGFFCNPFSRRLNVRFGRPPSSAPSPPPYRHHPPRPRGWRRWLLLPRPGCYWQRKAQRQQQHLWEEDGPGTPAGAPAAKPGSDDEGERSEQGDTEEDEEEETKVFVPTNPPKNALLLMRCRSAPHRPACPPDRFWVSSPYGAEGDGAAGGAAAPAPWDVYPSHREHWGGETLSNDSVATRESRVGIHDSVDEQGEGEEEDREVAAVGPSPSFSSRPLILTRCKSEPARRAAKLAAPEASYCFWNGGSINKVNNAKSKSSKRWLTLLGEPRPINSQTQ</sequence>
<dbReference type="PANTHER" id="PTHR33448">
    <property type="entry name" value="CHLOROPLAST PROTEIN HCF243-RELATED"/>
    <property type="match status" value="1"/>
</dbReference>
<feature type="compositionally biased region" description="Basic and acidic residues" evidence="1">
    <location>
        <begin position="289"/>
        <end position="301"/>
    </location>
</feature>
<feature type="compositionally biased region" description="Low complexity" evidence="1">
    <location>
        <begin position="180"/>
        <end position="191"/>
    </location>
</feature>
<protein>
    <submittedName>
        <fullName evidence="2">Uncharacterized protein At1g76070</fullName>
    </submittedName>
</protein>
<evidence type="ECO:0000256" key="1">
    <source>
        <dbReference type="SAM" id="MobiDB-lite"/>
    </source>
</evidence>
<accession>A0A1D1ZGW6</accession>
<name>A0A1D1ZGW6_9ARAE</name>
<proteinExistence type="predicted"/>
<feature type="compositionally biased region" description="Acidic residues" evidence="1">
    <location>
        <begin position="302"/>
        <end position="312"/>
    </location>
</feature>
<dbReference type="AlphaFoldDB" id="A0A1D1ZGW6"/>
<evidence type="ECO:0000313" key="2">
    <source>
        <dbReference type="EMBL" id="JAT65965.1"/>
    </source>
</evidence>
<gene>
    <name evidence="2" type="primary">At1g76070_2</name>
    <name evidence="2" type="ORF">g.26944</name>
</gene>
<feature type="compositionally biased region" description="Acidic residues" evidence="1">
    <location>
        <begin position="194"/>
        <end position="212"/>
    </location>
</feature>
<reference evidence="2" key="1">
    <citation type="submission" date="2015-07" db="EMBL/GenBank/DDBJ databases">
        <title>Transcriptome Assembly of Anthurium amnicola.</title>
        <authorList>
            <person name="Suzuki J."/>
        </authorList>
    </citation>
    <scope>NUCLEOTIDE SEQUENCE</scope>
</reference>
<dbReference type="PANTHER" id="PTHR33448:SF10">
    <property type="entry name" value="PROTAMINE P1 FAMILY PROTEIN"/>
    <property type="match status" value="1"/>
</dbReference>
<organism evidence="2">
    <name type="scientific">Anthurium amnicola</name>
    <dbReference type="NCBI Taxonomy" id="1678845"/>
    <lineage>
        <taxon>Eukaryota</taxon>
        <taxon>Viridiplantae</taxon>
        <taxon>Streptophyta</taxon>
        <taxon>Embryophyta</taxon>
        <taxon>Tracheophyta</taxon>
        <taxon>Spermatophyta</taxon>
        <taxon>Magnoliopsida</taxon>
        <taxon>Liliopsida</taxon>
        <taxon>Araceae</taxon>
        <taxon>Pothoideae</taxon>
        <taxon>Potheae</taxon>
        <taxon>Anthurium</taxon>
    </lineage>
</organism>
<feature type="compositionally biased region" description="Basic residues" evidence="1">
    <location>
        <begin position="30"/>
        <end position="40"/>
    </location>
</feature>
<feature type="region of interest" description="Disordered" evidence="1">
    <location>
        <begin position="127"/>
        <end position="148"/>
    </location>
</feature>
<dbReference type="EMBL" id="GDJX01001971">
    <property type="protein sequence ID" value="JAT65965.1"/>
    <property type="molecule type" value="Transcribed_RNA"/>
</dbReference>
<feature type="region of interest" description="Disordered" evidence="1">
    <location>
        <begin position="1"/>
        <end position="75"/>
    </location>
</feature>
<feature type="region of interest" description="Disordered" evidence="1">
    <location>
        <begin position="167"/>
        <end position="221"/>
    </location>
</feature>
<feature type="region of interest" description="Disordered" evidence="1">
    <location>
        <begin position="280"/>
        <end position="323"/>
    </location>
</feature>